<dbReference type="PRINTS" id="PR00463">
    <property type="entry name" value="EP450I"/>
</dbReference>
<dbReference type="InterPro" id="IPR017972">
    <property type="entry name" value="Cyt_P450_CS"/>
</dbReference>
<evidence type="ECO:0000256" key="1">
    <source>
        <dbReference type="ARBA" id="ARBA00001971"/>
    </source>
</evidence>
<dbReference type="SUPFAM" id="SSF48264">
    <property type="entry name" value="Cytochrome P450"/>
    <property type="match status" value="1"/>
</dbReference>
<evidence type="ECO:0000256" key="3">
    <source>
        <dbReference type="ARBA" id="ARBA00022617"/>
    </source>
</evidence>
<reference evidence="11" key="1">
    <citation type="submission" date="2024-02" db="UniProtKB">
        <authorList>
            <consortium name="WormBaseParasite"/>
        </authorList>
    </citation>
    <scope>IDENTIFICATION</scope>
</reference>
<keyword evidence="3 8" id="KW-0349">Heme</keyword>
<dbReference type="AlphaFoldDB" id="A0AAF3EWN0"/>
<organism evidence="10 11">
    <name type="scientific">Mesorhabditis belari</name>
    <dbReference type="NCBI Taxonomy" id="2138241"/>
    <lineage>
        <taxon>Eukaryota</taxon>
        <taxon>Metazoa</taxon>
        <taxon>Ecdysozoa</taxon>
        <taxon>Nematoda</taxon>
        <taxon>Chromadorea</taxon>
        <taxon>Rhabditida</taxon>
        <taxon>Rhabditina</taxon>
        <taxon>Rhabditomorpha</taxon>
        <taxon>Rhabditoidea</taxon>
        <taxon>Rhabditidae</taxon>
        <taxon>Mesorhabditinae</taxon>
        <taxon>Mesorhabditis</taxon>
    </lineage>
</organism>
<dbReference type="Proteomes" id="UP000887575">
    <property type="component" value="Unassembled WGS sequence"/>
</dbReference>
<dbReference type="GO" id="GO:0020037">
    <property type="term" value="F:heme binding"/>
    <property type="evidence" value="ECO:0007669"/>
    <property type="project" value="InterPro"/>
</dbReference>
<evidence type="ECO:0000256" key="8">
    <source>
        <dbReference type="PIRSR" id="PIRSR602401-1"/>
    </source>
</evidence>
<evidence type="ECO:0000256" key="9">
    <source>
        <dbReference type="RuleBase" id="RU000461"/>
    </source>
</evidence>
<evidence type="ECO:0000256" key="6">
    <source>
        <dbReference type="ARBA" id="ARBA00023004"/>
    </source>
</evidence>
<keyword evidence="4 8" id="KW-0479">Metal-binding</keyword>
<proteinExistence type="inferred from homology"/>
<keyword evidence="10" id="KW-1185">Reference proteome</keyword>
<dbReference type="GO" id="GO:0016705">
    <property type="term" value="F:oxidoreductase activity, acting on paired donors, with incorporation or reduction of molecular oxygen"/>
    <property type="evidence" value="ECO:0007669"/>
    <property type="project" value="InterPro"/>
</dbReference>
<dbReference type="InterPro" id="IPR001128">
    <property type="entry name" value="Cyt_P450"/>
</dbReference>
<evidence type="ECO:0000313" key="11">
    <source>
        <dbReference type="WBParaSite" id="MBELARI_LOCUS18575.2"/>
    </source>
</evidence>
<dbReference type="PANTHER" id="PTHR24279:SF120">
    <property type="entry name" value="CYTOCHROME P450"/>
    <property type="match status" value="1"/>
</dbReference>
<dbReference type="GO" id="GO:0005506">
    <property type="term" value="F:iron ion binding"/>
    <property type="evidence" value="ECO:0007669"/>
    <property type="project" value="InterPro"/>
</dbReference>
<name>A0AAF3EWN0_9BILA</name>
<keyword evidence="7 9" id="KW-0503">Monooxygenase</keyword>
<comment type="similarity">
    <text evidence="2 9">Belongs to the cytochrome P450 family.</text>
</comment>
<evidence type="ECO:0000256" key="7">
    <source>
        <dbReference type="ARBA" id="ARBA00023033"/>
    </source>
</evidence>
<dbReference type="InterPro" id="IPR050479">
    <property type="entry name" value="CYP11_CYP27_families"/>
</dbReference>
<dbReference type="GO" id="GO:0004497">
    <property type="term" value="F:monooxygenase activity"/>
    <property type="evidence" value="ECO:0007669"/>
    <property type="project" value="UniProtKB-KW"/>
</dbReference>
<evidence type="ECO:0000256" key="5">
    <source>
        <dbReference type="ARBA" id="ARBA00023002"/>
    </source>
</evidence>
<dbReference type="PROSITE" id="PS00086">
    <property type="entry name" value="CYTOCHROME_P450"/>
    <property type="match status" value="1"/>
</dbReference>
<dbReference type="CDD" id="cd11054">
    <property type="entry name" value="CYP24A1-like"/>
    <property type="match status" value="1"/>
</dbReference>
<dbReference type="WBParaSite" id="MBELARI_LOCUS18575.2">
    <property type="protein sequence ID" value="MBELARI_LOCUS18575.2"/>
    <property type="gene ID" value="MBELARI_LOCUS18575"/>
</dbReference>
<dbReference type="PANTHER" id="PTHR24279">
    <property type="entry name" value="CYTOCHROME P450"/>
    <property type="match status" value="1"/>
</dbReference>
<dbReference type="PRINTS" id="PR00385">
    <property type="entry name" value="P450"/>
</dbReference>
<comment type="cofactor">
    <cofactor evidence="1 8">
        <name>heme</name>
        <dbReference type="ChEBI" id="CHEBI:30413"/>
    </cofactor>
</comment>
<evidence type="ECO:0000256" key="2">
    <source>
        <dbReference type="ARBA" id="ARBA00010617"/>
    </source>
</evidence>
<sequence>MERLYLKLAVRYLRSCRLLSSAAATTSIDSVNPKVVPPEAAIDPKPFSSIPGPGRISMIGALRKLRSSTKTFDEAEIRGYFDALADLQKIYGDLVKVEQGWGRGSVVHVFDPEDSKTVFNADGRQPHIVPLQETTQKYREMKKMNPGLGNLNGEEWYRLRSAVQQAMMRPQAVLQYLPFVNQVADDLVKHIKESLDPKEEADMRRIAGRWALEAAGLTVFEKRLGSFGENVKWADNLVDINREIFRLSAKLKFVAPFYKVVSTPKWRKMVGLEDAFYKEATKLINEAIEKLGNETGNEEEMFFASHLVNKKELTKKDISVIMLSLFSDGLSTTAPMLIYNLYNLAANKEIQQQVRDEVNKVAKPWEPFTPEKLTKLPFLKACIKETFRLFPIGTEISRISQVDLVLSGYKVPAGTPIDINTNVLMRSTRFFTDPNEFRPQRWLRSEGKPSQAHPFAFLPFGFGPRMCAGRRFAEQDLQVVLARLVSAFAIQHRYSPLTQVYETLLLPDGNCHFTFTPIY</sequence>
<keyword evidence="6 8" id="KW-0408">Iron</keyword>
<evidence type="ECO:0000313" key="10">
    <source>
        <dbReference type="Proteomes" id="UP000887575"/>
    </source>
</evidence>
<dbReference type="Gene3D" id="1.10.630.10">
    <property type="entry name" value="Cytochrome P450"/>
    <property type="match status" value="1"/>
</dbReference>
<protein>
    <submittedName>
        <fullName evidence="11">Cytochrome P450</fullName>
    </submittedName>
</protein>
<dbReference type="InterPro" id="IPR036396">
    <property type="entry name" value="Cyt_P450_sf"/>
</dbReference>
<accession>A0AAF3EWN0</accession>
<feature type="binding site" description="axial binding residue" evidence="8">
    <location>
        <position position="467"/>
    </location>
    <ligand>
        <name>heme</name>
        <dbReference type="ChEBI" id="CHEBI:30413"/>
    </ligand>
    <ligandPart>
        <name>Fe</name>
        <dbReference type="ChEBI" id="CHEBI:18248"/>
    </ligandPart>
</feature>
<dbReference type="Pfam" id="PF00067">
    <property type="entry name" value="p450"/>
    <property type="match status" value="1"/>
</dbReference>
<keyword evidence="5 9" id="KW-0560">Oxidoreductase</keyword>
<dbReference type="InterPro" id="IPR002401">
    <property type="entry name" value="Cyt_P450_E_grp-I"/>
</dbReference>
<evidence type="ECO:0000256" key="4">
    <source>
        <dbReference type="ARBA" id="ARBA00022723"/>
    </source>
</evidence>